<organism evidence="3 4">
    <name type="scientific">Trametes cubensis</name>
    <dbReference type="NCBI Taxonomy" id="1111947"/>
    <lineage>
        <taxon>Eukaryota</taxon>
        <taxon>Fungi</taxon>
        <taxon>Dikarya</taxon>
        <taxon>Basidiomycota</taxon>
        <taxon>Agaricomycotina</taxon>
        <taxon>Agaricomycetes</taxon>
        <taxon>Polyporales</taxon>
        <taxon>Polyporaceae</taxon>
        <taxon>Trametes</taxon>
    </lineage>
</organism>
<accession>A0AAD7X3P2</accession>
<keyword evidence="2" id="KW-1133">Transmembrane helix</keyword>
<feature type="compositionally biased region" description="Low complexity" evidence="1">
    <location>
        <begin position="29"/>
        <end position="38"/>
    </location>
</feature>
<evidence type="ECO:0000313" key="4">
    <source>
        <dbReference type="Proteomes" id="UP001215151"/>
    </source>
</evidence>
<comment type="caution">
    <text evidence="3">The sequence shown here is derived from an EMBL/GenBank/DDBJ whole genome shotgun (WGS) entry which is preliminary data.</text>
</comment>
<reference evidence="3" key="1">
    <citation type="submission" date="2022-11" db="EMBL/GenBank/DDBJ databases">
        <title>Genome Sequence of Cubamyces cubensis.</title>
        <authorList>
            <person name="Buettner E."/>
        </authorList>
    </citation>
    <scope>NUCLEOTIDE SEQUENCE</scope>
    <source>
        <strain evidence="3">MPL-01</strain>
    </source>
</reference>
<keyword evidence="2" id="KW-0812">Transmembrane</keyword>
<keyword evidence="2" id="KW-0472">Membrane</keyword>
<protein>
    <submittedName>
        <fullName evidence="3">Uncharacterized protein</fullName>
    </submittedName>
</protein>
<dbReference type="EMBL" id="JAPEVG010000695">
    <property type="protein sequence ID" value="KAJ8456343.1"/>
    <property type="molecule type" value="Genomic_DNA"/>
</dbReference>
<sequence>MVTFPAVTRRRRLGPREDFMFNATLSPFHSGNGHSSHSGKGDNLDANNNSGHSSDDDDDDDDDGDSRDGGGSSSKNDGESNNGEHPKMMMPFEIPCVAAPKPLMPDGVQCTFVDENDGRLKYGPGWMLSAFPFGSQSTVHIATTNGSSVVVDFNGTSVIVFGSVPKSNMTDAPPSAAYSVDGEEPWELPLPIANRCIPNQQFFHSRELTLGAHNLTINVTTPDGTPYILDYLWFCTDKPARTSDSMGVETENASNEKFSRLDGIVLGSVLGSVFFLLVIAALAWTLNKARRRRRRLRRLHIAASPVNSWLHWNSRSEELAKYPILLHY</sequence>
<gene>
    <name evidence="3" type="ORF">ONZ51_g12178</name>
</gene>
<evidence type="ECO:0000313" key="3">
    <source>
        <dbReference type="EMBL" id="KAJ8456343.1"/>
    </source>
</evidence>
<dbReference type="Proteomes" id="UP001215151">
    <property type="component" value="Unassembled WGS sequence"/>
</dbReference>
<name>A0AAD7X3P2_9APHY</name>
<proteinExistence type="predicted"/>
<feature type="compositionally biased region" description="Basic and acidic residues" evidence="1">
    <location>
        <begin position="76"/>
        <end position="87"/>
    </location>
</feature>
<dbReference type="AlphaFoldDB" id="A0AAD7X3P2"/>
<evidence type="ECO:0000256" key="2">
    <source>
        <dbReference type="SAM" id="Phobius"/>
    </source>
</evidence>
<dbReference type="Gene3D" id="2.60.120.260">
    <property type="entry name" value="Galactose-binding domain-like"/>
    <property type="match status" value="1"/>
</dbReference>
<keyword evidence="4" id="KW-1185">Reference proteome</keyword>
<feature type="compositionally biased region" description="Acidic residues" evidence="1">
    <location>
        <begin position="55"/>
        <end position="65"/>
    </location>
</feature>
<feature type="transmembrane region" description="Helical" evidence="2">
    <location>
        <begin position="264"/>
        <end position="286"/>
    </location>
</feature>
<feature type="region of interest" description="Disordered" evidence="1">
    <location>
        <begin position="23"/>
        <end position="88"/>
    </location>
</feature>
<evidence type="ECO:0000256" key="1">
    <source>
        <dbReference type="SAM" id="MobiDB-lite"/>
    </source>
</evidence>